<dbReference type="OrthoDB" id="10254737at2759"/>
<dbReference type="PANTHER" id="PTHR10233">
    <property type="entry name" value="TRANSLATION INITIATION FACTOR EIF-2B"/>
    <property type="match status" value="1"/>
</dbReference>
<accession>A0A8J2R1F2</accession>
<comment type="caution">
    <text evidence="12">The sequence shown here is derived from an EMBL/GenBank/DDBJ whole genome shotgun (WGS) entry which is preliminary data.</text>
</comment>
<dbReference type="GO" id="GO:0005829">
    <property type="term" value="C:cytosol"/>
    <property type="evidence" value="ECO:0007669"/>
    <property type="project" value="UniProtKB-SubCell"/>
</dbReference>
<comment type="similarity">
    <text evidence="2 9">Belongs to the eIF-2B alpha/beta/delta subunits family.</text>
</comment>
<keyword evidence="3" id="KW-0963">Cytoplasm</keyword>
<evidence type="ECO:0000256" key="6">
    <source>
        <dbReference type="ARBA" id="ARBA00044147"/>
    </source>
</evidence>
<dbReference type="Proteomes" id="UP000789524">
    <property type="component" value="Unassembled WGS sequence"/>
</dbReference>
<feature type="region of interest" description="Disordered" evidence="11">
    <location>
        <begin position="118"/>
        <end position="171"/>
    </location>
</feature>
<dbReference type="EMBL" id="CAKASE010000080">
    <property type="protein sequence ID" value="CAG9581077.1"/>
    <property type="molecule type" value="Genomic_DNA"/>
</dbReference>
<dbReference type="AlphaFoldDB" id="A0A8J2R1F2"/>
<feature type="region of interest" description="Disordered" evidence="11">
    <location>
        <begin position="252"/>
        <end position="314"/>
    </location>
</feature>
<evidence type="ECO:0000256" key="10">
    <source>
        <dbReference type="SAM" id="Coils"/>
    </source>
</evidence>
<evidence type="ECO:0000256" key="9">
    <source>
        <dbReference type="RuleBase" id="RU003814"/>
    </source>
</evidence>
<feature type="coiled-coil region" evidence="10">
    <location>
        <begin position="427"/>
        <end position="454"/>
    </location>
</feature>
<keyword evidence="5" id="KW-0648">Protein biosynthesis</keyword>
<dbReference type="InterPro" id="IPR042529">
    <property type="entry name" value="IF_2B-like_C"/>
</dbReference>
<organism evidence="12 13">
    <name type="scientific">Danaus chrysippus</name>
    <name type="common">African queen</name>
    <dbReference type="NCBI Taxonomy" id="151541"/>
    <lineage>
        <taxon>Eukaryota</taxon>
        <taxon>Metazoa</taxon>
        <taxon>Ecdysozoa</taxon>
        <taxon>Arthropoda</taxon>
        <taxon>Hexapoda</taxon>
        <taxon>Insecta</taxon>
        <taxon>Pterygota</taxon>
        <taxon>Neoptera</taxon>
        <taxon>Endopterygota</taxon>
        <taxon>Lepidoptera</taxon>
        <taxon>Glossata</taxon>
        <taxon>Ditrysia</taxon>
        <taxon>Papilionoidea</taxon>
        <taxon>Nymphalidae</taxon>
        <taxon>Danainae</taxon>
        <taxon>Danaini</taxon>
        <taxon>Danaina</taxon>
        <taxon>Danaus</taxon>
        <taxon>Anosia</taxon>
    </lineage>
</organism>
<protein>
    <recommendedName>
        <fullName evidence="6">Translation initiation factor eIF2B subunit delta</fullName>
    </recommendedName>
    <alternativeName>
        <fullName evidence="7">eIF2B GDP-GTP exchange factor subunit delta</fullName>
    </alternativeName>
</protein>
<feature type="compositionally biased region" description="Basic and acidic residues" evidence="11">
    <location>
        <begin position="159"/>
        <end position="171"/>
    </location>
</feature>
<evidence type="ECO:0000256" key="4">
    <source>
        <dbReference type="ARBA" id="ARBA00022540"/>
    </source>
</evidence>
<proteinExistence type="inferred from homology"/>
<reference evidence="12" key="1">
    <citation type="submission" date="2021-09" db="EMBL/GenBank/DDBJ databases">
        <authorList>
            <person name="Martin H S."/>
        </authorList>
    </citation>
    <scope>NUCLEOTIDE SEQUENCE</scope>
</reference>
<evidence type="ECO:0000313" key="12">
    <source>
        <dbReference type="EMBL" id="CAG9581077.1"/>
    </source>
</evidence>
<comment type="subcellular location">
    <subcellularLocation>
        <location evidence="1">Cytoplasm</location>
        <location evidence="1">Cytosol</location>
    </subcellularLocation>
</comment>
<evidence type="ECO:0000256" key="8">
    <source>
        <dbReference type="ARBA" id="ARBA00046432"/>
    </source>
</evidence>
<dbReference type="InterPro" id="IPR037171">
    <property type="entry name" value="NagB/RpiA_transferase-like"/>
</dbReference>
<evidence type="ECO:0000256" key="7">
    <source>
        <dbReference type="ARBA" id="ARBA00044356"/>
    </source>
</evidence>
<keyword evidence="13" id="KW-1185">Reference proteome</keyword>
<gene>
    <name evidence="12" type="ORF">DCHRY22_LOCUS13756</name>
</gene>
<dbReference type="GO" id="GO:0003743">
    <property type="term" value="F:translation initiation factor activity"/>
    <property type="evidence" value="ECO:0007669"/>
    <property type="project" value="UniProtKB-KW"/>
</dbReference>
<dbReference type="Gene3D" id="3.40.50.10470">
    <property type="entry name" value="Translation initiation factor eif-2b, domain 2"/>
    <property type="match status" value="1"/>
</dbReference>
<evidence type="ECO:0000256" key="11">
    <source>
        <dbReference type="SAM" id="MobiDB-lite"/>
    </source>
</evidence>
<feature type="compositionally biased region" description="Basic and acidic residues" evidence="11">
    <location>
        <begin position="133"/>
        <end position="150"/>
    </location>
</feature>
<name>A0A8J2R1F2_9NEOP</name>
<evidence type="ECO:0000256" key="1">
    <source>
        <dbReference type="ARBA" id="ARBA00004514"/>
    </source>
</evidence>
<dbReference type="Pfam" id="PF01008">
    <property type="entry name" value="IF-2B"/>
    <property type="match status" value="1"/>
</dbReference>
<evidence type="ECO:0000313" key="13">
    <source>
        <dbReference type="Proteomes" id="UP000789524"/>
    </source>
</evidence>
<feature type="compositionally biased region" description="Polar residues" evidence="11">
    <location>
        <begin position="1"/>
        <end position="11"/>
    </location>
</feature>
<dbReference type="PANTHER" id="PTHR10233:SF14">
    <property type="entry name" value="TRANSLATION INITIATION FACTOR EIF-2B SUBUNIT DELTA"/>
    <property type="match status" value="1"/>
</dbReference>
<keyword evidence="4" id="KW-0396">Initiation factor</keyword>
<evidence type="ECO:0000256" key="5">
    <source>
        <dbReference type="ARBA" id="ARBA00022917"/>
    </source>
</evidence>
<sequence>MTLSKENNQSESKTEITAAKKRRIRRKRLRAAKQYKEVQNNICYCVALNTNKRITPIDLQQTNSTTDLDNNILNKNNTENKSVIDIKDSVREAIEMLTEQEKSRDEVLAAREAKKLAKQKAKKKNEDTGNSDIKAKETPKQVKNEKKNKVEGQTSQTETKTDKSPNKDKDEVDRAVVINKNECTEIDKERELVLAQRSAKKAMKGKKIDMPSEEVINATVNDVVNTLKDIVSVAREVKEVTDKVRAIDLGKKSEESQKSKAELKAERRAKQEAQRAAKQKEIEAKAKKAAEPAKPKEEKPIKNKVPEKPKPKTQKMNWFQNVPTEHEKEALKKIAINSNLHPAVIKLGVQLASRVVTGSNARCIAFLDALKKVVRDYSLPAKTEFARGLESQLAASVDFLWSMRHPAASQTNALKHFRHHLTQLPNNVDEFDAKKRLQEEIDRYIREQIDMAGEAISIAVRNKITPGDTILTYGCSSLIERILCEAHSAGVCFSTVVVGERGNRGPTEMLRRLAAKGLNCVYADLSALSYVMKETDKVLVGAACLLASGAVVGAAGTLQTALLARANNVPLLVACETHKFSDTVHTDAMIYHETGDPEDLIDKTDENSPLKDWQSNPNLNLLNLTYDVTPPSLVTAVVTELAILPCTSAPVVLRFKLSEYGI</sequence>
<comment type="subunit">
    <text evidence="8">Component of the translation initiation factor 2B (eIF2B) complex which is a heterodecamer of two sets of five different subunits: alpha, beta, gamma, delta and epsilon. Subunits alpha, beta and delta comprise a regulatory subcomplex and subunits epsilon and gamma comprise a catalytic subcomplex. Within the complex, the hexameric regulatory complex resides at the center, with the two heterodimeric catalytic subcomplexes bound on opposite sides.</text>
</comment>
<dbReference type="InterPro" id="IPR000649">
    <property type="entry name" value="IF-2B-related"/>
</dbReference>
<keyword evidence="10" id="KW-0175">Coiled coil</keyword>
<feature type="compositionally biased region" description="Basic and acidic residues" evidence="11">
    <location>
        <begin position="252"/>
        <end position="310"/>
    </location>
</feature>
<evidence type="ECO:0000256" key="3">
    <source>
        <dbReference type="ARBA" id="ARBA00022490"/>
    </source>
</evidence>
<feature type="region of interest" description="Disordered" evidence="11">
    <location>
        <begin position="1"/>
        <end position="22"/>
    </location>
</feature>
<evidence type="ECO:0000256" key="2">
    <source>
        <dbReference type="ARBA" id="ARBA00007251"/>
    </source>
</evidence>
<dbReference type="SUPFAM" id="SSF100950">
    <property type="entry name" value="NagB/RpiA/CoA transferase-like"/>
    <property type="match status" value="1"/>
</dbReference>